<evidence type="ECO:0000313" key="11">
    <source>
        <dbReference type="Proteomes" id="UP000271469"/>
    </source>
</evidence>
<dbReference type="SUPFAM" id="SSF52096">
    <property type="entry name" value="ClpP/crotonase"/>
    <property type="match status" value="1"/>
</dbReference>
<dbReference type="Gene3D" id="3.90.226.10">
    <property type="entry name" value="2-enoyl-CoA Hydratase, Chain A, domain 1"/>
    <property type="match status" value="1"/>
</dbReference>
<evidence type="ECO:0000256" key="3">
    <source>
        <dbReference type="ARBA" id="ARBA00022832"/>
    </source>
</evidence>
<evidence type="ECO:0000256" key="5">
    <source>
        <dbReference type="ARBA" id="ARBA00023239"/>
    </source>
</evidence>
<evidence type="ECO:0000256" key="6">
    <source>
        <dbReference type="ARBA" id="ARBA00023709"/>
    </source>
</evidence>
<evidence type="ECO:0000256" key="9">
    <source>
        <dbReference type="SAM" id="MobiDB-lite"/>
    </source>
</evidence>
<dbReference type="AlphaFoldDB" id="A0A3G8JRZ7"/>
<comment type="function">
    <text evidence="1">Could possibly oxidize fatty acids using specific components.</text>
</comment>
<sequence>MNTTDAHESVVRYDVRDHVAIVTLNRPDALNAVNSALSIAAGAALERAADDKDVRVVVLTGAGRAFCAGADLKEIASGRRIDDPDHREWDFAGIVRHWIPKPIIAAVNGFALGGGTEIVLAADLAVIDEEASVGLPEVRRGLIAAAGGLLRIHRQVPQKIAAEIALTGRPVSAPRAYELGLVNAVAPAGTALDVALVLAAVIAANAPVAVEESKRVMHETSKSQRGWDDDSWAVNRAAIRKVFASEDAKEGPRAFAEKRAPKWSGT</sequence>
<gene>
    <name evidence="10" type="primary">caiD_11</name>
    <name evidence="10" type="ORF">D7316_04320</name>
</gene>
<proteinExistence type="inferred from homology"/>
<dbReference type="PANTHER" id="PTHR11941:SF169">
    <property type="entry name" value="(7AS)-7A-METHYL-1,5-DIOXO-2,3,5,6,7,7A-HEXAHYDRO-1H-INDENE-CARBOXYL-COA HYDROLASE"/>
    <property type="match status" value="1"/>
</dbReference>
<dbReference type="NCBIfam" id="NF006100">
    <property type="entry name" value="PRK08252.1"/>
    <property type="match status" value="1"/>
</dbReference>
<dbReference type="InterPro" id="IPR014748">
    <property type="entry name" value="Enoyl-CoA_hydra_C"/>
</dbReference>
<accession>A0A3G8JRZ7</accession>
<evidence type="ECO:0000256" key="8">
    <source>
        <dbReference type="RuleBase" id="RU003707"/>
    </source>
</evidence>
<dbReference type="KEGG" id="gom:D7316_04320"/>
<comment type="catalytic activity">
    <reaction evidence="7">
        <text>a 4-saturated-(3S)-3-hydroxyacyl-CoA = a (3E)-enoyl-CoA + H2O</text>
        <dbReference type="Rhea" id="RHEA:20724"/>
        <dbReference type="ChEBI" id="CHEBI:15377"/>
        <dbReference type="ChEBI" id="CHEBI:58521"/>
        <dbReference type="ChEBI" id="CHEBI:137480"/>
        <dbReference type="EC" id="4.2.1.17"/>
    </reaction>
</comment>
<dbReference type="GO" id="GO:0006635">
    <property type="term" value="P:fatty acid beta-oxidation"/>
    <property type="evidence" value="ECO:0007669"/>
    <property type="project" value="TreeGrafter"/>
</dbReference>
<dbReference type="PROSITE" id="PS00166">
    <property type="entry name" value="ENOYL_COA_HYDRATASE"/>
    <property type="match status" value="1"/>
</dbReference>
<dbReference type="Pfam" id="PF00378">
    <property type="entry name" value="ECH_1"/>
    <property type="match status" value="1"/>
</dbReference>
<dbReference type="CDD" id="cd06558">
    <property type="entry name" value="crotonase-like"/>
    <property type="match status" value="1"/>
</dbReference>
<reference evidence="10 11" key="1">
    <citation type="submission" date="2018-11" db="EMBL/GenBank/DDBJ databases">
        <title>Gordonia insulae sp. nov., isolated from an island soil.</title>
        <authorList>
            <person name="Kim Y.S."/>
            <person name="Kim S.B."/>
        </authorList>
    </citation>
    <scope>NUCLEOTIDE SEQUENCE [LARGE SCALE GENOMIC DNA]</scope>
    <source>
        <strain evidence="10 11">MMS17-SY073</strain>
    </source>
</reference>
<evidence type="ECO:0000256" key="4">
    <source>
        <dbReference type="ARBA" id="ARBA00023098"/>
    </source>
</evidence>
<dbReference type="PANTHER" id="PTHR11941">
    <property type="entry name" value="ENOYL-COA HYDRATASE-RELATED"/>
    <property type="match status" value="1"/>
</dbReference>
<organism evidence="10 11">
    <name type="scientific">Gordonia insulae</name>
    <dbReference type="NCBI Taxonomy" id="2420509"/>
    <lineage>
        <taxon>Bacteria</taxon>
        <taxon>Bacillati</taxon>
        <taxon>Actinomycetota</taxon>
        <taxon>Actinomycetes</taxon>
        <taxon>Mycobacteriales</taxon>
        <taxon>Gordoniaceae</taxon>
        <taxon>Gordonia</taxon>
    </lineage>
</organism>
<feature type="region of interest" description="Disordered" evidence="9">
    <location>
        <begin position="247"/>
        <end position="266"/>
    </location>
</feature>
<feature type="compositionally biased region" description="Basic and acidic residues" evidence="9">
    <location>
        <begin position="247"/>
        <end position="260"/>
    </location>
</feature>
<dbReference type="GO" id="GO:0018812">
    <property type="term" value="F:3-hydroxyacyl-CoA dehydratase activity"/>
    <property type="evidence" value="ECO:0007669"/>
    <property type="project" value="RHEA"/>
</dbReference>
<keyword evidence="4" id="KW-0443">Lipid metabolism</keyword>
<keyword evidence="5 10" id="KW-0456">Lyase</keyword>
<dbReference type="EC" id="4.2.1.149" evidence="10"/>
<evidence type="ECO:0000256" key="1">
    <source>
        <dbReference type="ARBA" id="ARBA00002994"/>
    </source>
</evidence>
<dbReference type="InterPro" id="IPR001753">
    <property type="entry name" value="Enoyl-CoA_hydra/iso"/>
</dbReference>
<comment type="catalytic activity">
    <reaction evidence="6">
        <text>a (3S)-3-hydroxyacyl-CoA = a (2E)-enoyl-CoA + H2O</text>
        <dbReference type="Rhea" id="RHEA:16105"/>
        <dbReference type="ChEBI" id="CHEBI:15377"/>
        <dbReference type="ChEBI" id="CHEBI:57318"/>
        <dbReference type="ChEBI" id="CHEBI:58856"/>
        <dbReference type="EC" id="4.2.1.17"/>
    </reaction>
</comment>
<keyword evidence="3" id="KW-0276">Fatty acid metabolism</keyword>
<dbReference type="InterPro" id="IPR018376">
    <property type="entry name" value="Enoyl-CoA_hyd/isom_CS"/>
</dbReference>
<dbReference type="Gene3D" id="1.10.12.10">
    <property type="entry name" value="Lyase 2-enoyl-coa Hydratase, Chain A, domain 2"/>
    <property type="match status" value="1"/>
</dbReference>
<dbReference type="InterPro" id="IPR029045">
    <property type="entry name" value="ClpP/crotonase-like_dom_sf"/>
</dbReference>
<evidence type="ECO:0000256" key="2">
    <source>
        <dbReference type="ARBA" id="ARBA00005254"/>
    </source>
</evidence>
<comment type="similarity">
    <text evidence="2 8">Belongs to the enoyl-CoA hydratase/isomerase family.</text>
</comment>
<dbReference type="RefSeq" id="WP_197718282.1">
    <property type="nucleotide sequence ID" value="NZ_CP033972.1"/>
</dbReference>
<keyword evidence="11" id="KW-1185">Reference proteome</keyword>
<dbReference type="EMBL" id="CP033972">
    <property type="protein sequence ID" value="AZG47708.1"/>
    <property type="molecule type" value="Genomic_DNA"/>
</dbReference>
<protein>
    <submittedName>
        <fullName evidence="10">Carnitinyl-CoA dehydratase</fullName>
        <ecNumber evidence="10">4.2.1.149</ecNumber>
    </submittedName>
</protein>
<dbReference type="Proteomes" id="UP000271469">
    <property type="component" value="Chromosome"/>
</dbReference>
<evidence type="ECO:0000313" key="10">
    <source>
        <dbReference type="EMBL" id="AZG47708.1"/>
    </source>
</evidence>
<evidence type="ECO:0000256" key="7">
    <source>
        <dbReference type="ARBA" id="ARBA00023717"/>
    </source>
</evidence>
<name>A0A3G8JRZ7_9ACTN</name>